<protein>
    <submittedName>
        <fullName evidence="1">Uncharacterized protein</fullName>
    </submittedName>
</protein>
<accession>A0ABN9CPD9</accession>
<feature type="non-terminal residue" evidence="1">
    <location>
        <position position="1"/>
    </location>
</feature>
<dbReference type="Proteomes" id="UP001162483">
    <property type="component" value="Unassembled WGS sequence"/>
</dbReference>
<comment type="caution">
    <text evidence="1">The sequence shown here is derived from an EMBL/GenBank/DDBJ whole genome shotgun (WGS) entry which is preliminary data.</text>
</comment>
<gene>
    <name evidence="1" type="ORF">SPARVUS_LOCUS5537451</name>
</gene>
<organism evidence="1 2">
    <name type="scientific">Staurois parvus</name>
    <dbReference type="NCBI Taxonomy" id="386267"/>
    <lineage>
        <taxon>Eukaryota</taxon>
        <taxon>Metazoa</taxon>
        <taxon>Chordata</taxon>
        <taxon>Craniata</taxon>
        <taxon>Vertebrata</taxon>
        <taxon>Euteleostomi</taxon>
        <taxon>Amphibia</taxon>
        <taxon>Batrachia</taxon>
        <taxon>Anura</taxon>
        <taxon>Neobatrachia</taxon>
        <taxon>Ranoidea</taxon>
        <taxon>Ranidae</taxon>
        <taxon>Staurois</taxon>
    </lineage>
</organism>
<proteinExistence type="predicted"/>
<keyword evidence="2" id="KW-1185">Reference proteome</keyword>
<sequence length="119" mass="13365">PSSPASAVSVGHCHLIHCTQNRSVRRISTRTPPPPPFTAQPGIQVETANLTTPVDFLELFFMEDLYALIVDQSNLYAQQFIAANTKFKPCQTIRMETYYSLQIKNFFGLTLNISNTKTN</sequence>
<reference evidence="1" key="1">
    <citation type="submission" date="2023-05" db="EMBL/GenBank/DDBJ databases">
        <authorList>
            <person name="Stuckert A."/>
        </authorList>
    </citation>
    <scope>NUCLEOTIDE SEQUENCE</scope>
</reference>
<name>A0ABN9CPD9_9NEOB</name>
<evidence type="ECO:0000313" key="1">
    <source>
        <dbReference type="EMBL" id="CAI9562030.1"/>
    </source>
</evidence>
<evidence type="ECO:0000313" key="2">
    <source>
        <dbReference type="Proteomes" id="UP001162483"/>
    </source>
</evidence>
<dbReference type="EMBL" id="CATNWA010011599">
    <property type="protein sequence ID" value="CAI9562030.1"/>
    <property type="molecule type" value="Genomic_DNA"/>
</dbReference>